<gene>
    <name evidence="1" type="ORF">ACOLOM_LOCUS3714</name>
</gene>
<protein>
    <submittedName>
        <fullName evidence="1">7815_t:CDS:1</fullName>
    </submittedName>
</protein>
<sequence length="867" mass="99889">MTYLSFRYQGIQLLRGVIPYNDPNGGQNVMRFSDIYNSFLTFYQLFSTENWTNVLYSALNYESIVGSPVTAVIAALFLVAYVTLSNFILLNMFIAVIEENFEVAEKEKHKRQLETFRRNIDPSKKDDIAHRWNVYKYFEAKPKALVVESFPSNLVLHVQKNRVRDFLNYGCEKYFGKKDCLDTESFDRPDNLVTRINRFFGVEIESDQIPLLEQIDRQQSPDAKDSQGGGGLLMGEQVNDNSIEAFMDDYNERQALKADFIAAHPNYDASLWFFSPRNKIRRTCQLLVPSSHGKRIYGIPHSKELNLAFKTIIYLCIITSVIIATIAVPAYIKENYVNLDGSFPRYTWFWCMDVALTMVFTAEFFIKIIADGFLLTPNAYMLNVWNQLDLFILITLYVNIAVGANASSSSISKVFRAIKSLRALSLIIPYAIYGTNIFAGLFYQCNDASASNKTQCVGEYIQSPFLQWNVLLPRVWNTPYSYSFDDFKSSFLILFEIVSEEGWVDVMSSSMQIAGRDLQPRPNVSVWNSVYFCVFNLAGAVFVLTMFVSVIVSNYQEKSGDAYLTEEQKRWMDLKKLLKQIKPSKRPKVRPQSRFRAFCFDCAAEKKGIWHKFITGVYILHILLLMTEIQDPAAWLDLTRNSKVDDEFDGINQLRKDYKQRKNTLEVDYLDVEKLKHRLSKIHSNKVYERRKTYNLVYQEALLSTERDVNGNEKGISFTNMLLMLAHYKLIDDEKCLEIQEYVKRKIKTDRVADNVNKDRVKSLLRTIYLRRKYKAIREQKLNAKKMNDTVPRIMVDIFNDEEEEEERTPGLRIDTNLILGMNSKIRISMSSASSPGSDGSPAGSSLNLFSSQNSSGDNSPRHSINT</sequence>
<comment type="caution">
    <text evidence="1">The sequence shown here is derived from an EMBL/GenBank/DDBJ whole genome shotgun (WGS) entry which is preliminary data.</text>
</comment>
<reference evidence="1" key="1">
    <citation type="submission" date="2021-06" db="EMBL/GenBank/DDBJ databases">
        <authorList>
            <person name="Kallberg Y."/>
            <person name="Tangrot J."/>
            <person name="Rosling A."/>
        </authorList>
    </citation>
    <scope>NUCLEOTIDE SEQUENCE</scope>
    <source>
        <strain evidence="1">CL356</strain>
    </source>
</reference>
<evidence type="ECO:0000313" key="2">
    <source>
        <dbReference type="Proteomes" id="UP000789525"/>
    </source>
</evidence>
<name>A0ACA9LFA4_9GLOM</name>
<evidence type="ECO:0000313" key="1">
    <source>
        <dbReference type="EMBL" id="CAG8522362.1"/>
    </source>
</evidence>
<proteinExistence type="predicted"/>
<dbReference type="EMBL" id="CAJVPT010005649">
    <property type="protein sequence ID" value="CAG8522362.1"/>
    <property type="molecule type" value="Genomic_DNA"/>
</dbReference>
<organism evidence="1 2">
    <name type="scientific">Acaulospora colombiana</name>
    <dbReference type="NCBI Taxonomy" id="27376"/>
    <lineage>
        <taxon>Eukaryota</taxon>
        <taxon>Fungi</taxon>
        <taxon>Fungi incertae sedis</taxon>
        <taxon>Mucoromycota</taxon>
        <taxon>Glomeromycotina</taxon>
        <taxon>Glomeromycetes</taxon>
        <taxon>Diversisporales</taxon>
        <taxon>Acaulosporaceae</taxon>
        <taxon>Acaulospora</taxon>
    </lineage>
</organism>
<dbReference type="Proteomes" id="UP000789525">
    <property type="component" value="Unassembled WGS sequence"/>
</dbReference>
<accession>A0ACA9LFA4</accession>
<keyword evidence="2" id="KW-1185">Reference proteome</keyword>